<dbReference type="GO" id="GO:0015627">
    <property type="term" value="C:type II protein secretion system complex"/>
    <property type="evidence" value="ECO:0007669"/>
    <property type="project" value="InterPro"/>
</dbReference>
<dbReference type="InterPro" id="IPR012902">
    <property type="entry name" value="N_methyl_site"/>
</dbReference>
<evidence type="ECO:0000256" key="1">
    <source>
        <dbReference type="ARBA" id="ARBA00004167"/>
    </source>
</evidence>
<dbReference type="PANTHER" id="PTHR30093">
    <property type="entry name" value="GENERAL SECRETION PATHWAY PROTEIN G"/>
    <property type="match status" value="1"/>
</dbReference>
<keyword evidence="2" id="KW-0488">Methylation</keyword>
<comment type="caution">
    <text evidence="7">The sequence shown here is derived from an EMBL/GenBank/DDBJ whole genome shotgun (WGS) entry which is preliminary data.</text>
</comment>
<dbReference type="PROSITE" id="PS00409">
    <property type="entry name" value="PROKAR_NTER_METHYL"/>
    <property type="match status" value="1"/>
</dbReference>
<evidence type="ECO:0000256" key="4">
    <source>
        <dbReference type="ARBA" id="ARBA00022989"/>
    </source>
</evidence>
<dbReference type="PRINTS" id="PR00813">
    <property type="entry name" value="BCTERIALGSPG"/>
</dbReference>
<reference evidence="8" key="1">
    <citation type="submission" date="2017-09" db="EMBL/GenBank/DDBJ databases">
        <title>Depth-based differentiation of microbial function through sediment-hosted aquifers and enrichment of novel symbionts in the deep terrestrial subsurface.</title>
        <authorList>
            <person name="Probst A.J."/>
            <person name="Ladd B."/>
            <person name="Jarett J.K."/>
            <person name="Geller-Mcgrath D.E."/>
            <person name="Sieber C.M.K."/>
            <person name="Emerson J.B."/>
            <person name="Anantharaman K."/>
            <person name="Thomas B.C."/>
            <person name="Malmstrom R."/>
            <person name="Stieglmeier M."/>
            <person name="Klingl A."/>
            <person name="Woyke T."/>
            <person name="Ryan C.M."/>
            <person name="Banfield J.F."/>
        </authorList>
    </citation>
    <scope>NUCLEOTIDE SEQUENCE [LARGE SCALE GENOMIC DNA]</scope>
</reference>
<dbReference type="GO" id="GO:0016020">
    <property type="term" value="C:membrane"/>
    <property type="evidence" value="ECO:0007669"/>
    <property type="project" value="UniProtKB-SubCell"/>
</dbReference>
<keyword evidence="4 6" id="KW-1133">Transmembrane helix</keyword>
<evidence type="ECO:0008006" key="9">
    <source>
        <dbReference type="Google" id="ProtNLM"/>
    </source>
</evidence>
<organism evidence="7 8">
    <name type="scientific">Candidatus Kuenenbacteria bacterium CG10_big_fil_rev_8_21_14_0_10_36_11</name>
    <dbReference type="NCBI Taxonomy" id="1974618"/>
    <lineage>
        <taxon>Bacteria</taxon>
        <taxon>Candidatus Kueneniibacteriota</taxon>
    </lineage>
</organism>
<name>A0A2M6WAJ7_9BACT</name>
<evidence type="ECO:0000256" key="6">
    <source>
        <dbReference type="SAM" id="Phobius"/>
    </source>
</evidence>
<dbReference type="InterPro" id="IPR000983">
    <property type="entry name" value="Bac_GSPG_pilin"/>
</dbReference>
<evidence type="ECO:0000256" key="5">
    <source>
        <dbReference type="ARBA" id="ARBA00023136"/>
    </source>
</evidence>
<keyword evidence="5 6" id="KW-0472">Membrane</keyword>
<dbReference type="InterPro" id="IPR045584">
    <property type="entry name" value="Pilin-like"/>
</dbReference>
<dbReference type="SUPFAM" id="SSF54523">
    <property type="entry name" value="Pili subunits"/>
    <property type="match status" value="1"/>
</dbReference>
<dbReference type="EMBL" id="PFBP01000029">
    <property type="protein sequence ID" value="PIT89830.1"/>
    <property type="molecule type" value="Genomic_DNA"/>
</dbReference>
<evidence type="ECO:0000256" key="2">
    <source>
        <dbReference type="ARBA" id="ARBA00022481"/>
    </source>
</evidence>
<dbReference type="NCBIfam" id="TIGR02532">
    <property type="entry name" value="IV_pilin_GFxxxE"/>
    <property type="match status" value="1"/>
</dbReference>
<feature type="transmembrane region" description="Helical" evidence="6">
    <location>
        <begin position="13"/>
        <end position="34"/>
    </location>
</feature>
<comment type="subcellular location">
    <subcellularLocation>
        <location evidence="1">Membrane</location>
        <topology evidence="1">Single-pass membrane protein</topology>
    </subcellularLocation>
</comment>
<dbReference type="AlphaFoldDB" id="A0A2M6WAJ7"/>
<evidence type="ECO:0000256" key="3">
    <source>
        <dbReference type="ARBA" id="ARBA00022692"/>
    </source>
</evidence>
<evidence type="ECO:0000313" key="7">
    <source>
        <dbReference type="EMBL" id="PIT89830.1"/>
    </source>
</evidence>
<sequence>MKLNKKGFTLIELLVVIAIIGLLSTVAVIALNSARQKGRDAKRISDIRQVQAALEMYLNDCNQYPATLTTGANNGCTGVTLGTFLPTIPTNPTPGGTTYTYIVRSPGGATNSSYTLTYTLEGPTGGFASGLRTASPSGL</sequence>
<dbReference type="PANTHER" id="PTHR30093:SF44">
    <property type="entry name" value="TYPE II SECRETION SYSTEM CORE PROTEIN G"/>
    <property type="match status" value="1"/>
</dbReference>
<gene>
    <name evidence="7" type="ORF">COU23_01785</name>
</gene>
<accession>A0A2M6WAJ7</accession>
<dbReference type="Proteomes" id="UP000231464">
    <property type="component" value="Unassembled WGS sequence"/>
</dbReference>
<dbReference type="Pfam" id="PF07963">
    <property type="entry name" value="N_methyl"/>
    <property type="match status" value="1"/>
</dbReference>
<keyword evidence="3 6" id="KW-0812">Transmembrane</keyword>
<dbReference type="Gene3D" id="3.30.700.10">
    <property type="entry name" value="Glycoprotein, Type 4 Pilin"/>
    <property type="match status" value="1"/>
</dbReference>
<protein>
    <recommendedName>
        <fullName evidence="9">Type II secretion system protein GspG C-terminal domain-containing protein</fullName>
    </recommendedName>
</protein>
<proteinExistence type="predicted"/>
<dbReference type="GO" id="GO:0015628">
    <property type="term" value="P:protein secretion by the type II secretion system"/>
    <property type="evidence" value="ECO:0007669"/>
    <property type="project" value="InterPro"/>
</dbReference>
<evidence type="ECO:0000313" key="8">
    <source>
        <dbReference type="Proteomes" id="UP000231464"/>
    </source>
</evidence>